<dbReference type="AlphaFoldDB" id="A0A9D1FJC1"/>
<feature type="non-terminal residue" evidence="1">
    <location>
        <position position="233"/>
    </location>
</feature>
<sequence length="233" mass="27280">MEAYPIIVLHKGSSDYLKICLAQAKFSNPNSRIILLGDETNETLAKQVGAEHYLICNYFSKALEFEKIYKHYSTNSYNFELFCFQRWFVVDEFINSEGLDKFLHIDSDVLLYADFSKELEFIDFIKNYDLTHPYASAHTSFFNNKSALCEFCNFIFEIFSDNSFFTQFENNPNDDKIYFKQGGFELELDKPLSDMTLVYFFTKLNRVRCLDTNKADFKNCCINGNFLSNSMLC</sequence>
<proteinExistence type="predicted"/>
<gene>
    <name evidence="1" type="ORF">IAA86_04405</name>
</gene>
<reference evidence="1" key="2">
    <citation type="journal article" date="2021" name="PeerJ">
        <title>Extensive microbial diversity within the chicken gut microbiome revealed by metagenomics and culture.</title>
        <authorList>
            <person name="Gilroy R."/>
            <person name="Ravi A."/>
            <person name="Getino M."/>
            <person name="Pursley I."/>
            <person name="Horton D.L."/>
            <person name="Alikhan N.F."/>
            <person name="Baker D."/>
            <person name="Gharbi K."/>
            <person name="Hall N."/>
            <person name="Watson M."/>
            <person name="Adriaenssens E.M."/>
            <person name="Foster-Nyarko E."/>
            <person name="Jarju S."/>
            <person name="Secka A."/>
            <person name="Antonio M."/>
            <person name="Oren A."/>
            <person name="Chaudhuri R.R."/>
            <person name="La Ragione R."/>
            <person name="Hildebrand F."/>
            <person name="Pallen M.J."/>
        </authorList>
    </citation>
    <scope>NUCLEOTIDE SEQUENCE</scope>
    <source>
        <strain evidence="1">CHK152-2871</strain>
    </source>
</reference>
<reference evidence="1" key="1">
    <citation type="submission" date="2020-10" db="EMBL/GenBank/DDBJ databases">
        <authorList>
            <person name="Gilroy R."/>
        </authorList>
    </citation>
    <scope>NUCLEOTIDE SEQUENCE</scope>
    <source>
        <strain evidence="1">CHK152-2871</strain>
    </source>
</reference>
<evidence type="ECO:0000313" key="2">
    <source>
        <dbReference type="Proteomes" id="UP000886865"/>
    </source>
</evidence>
<protein>
    <submittedName>
        <fullName evidence="1">Uncharacterized protein</fullName>
    </submittedName>
</protein>
<comment type="caution">
    <text evidence="1">The sequence shown here is derived from an EMBL/GenBank/DDBJ whole genome shotgun (WGS) entry which is preliminary data.</text>
</comment>
<accession>A0A9D1FJC1</accession>
<evidence type="ECO:0000313" key="1">
    <source>
        <dbReference type="EMBL" id="HIS74245.1"/>
    </source>
</evidence>
<name>A0A9D1FJC1_9BACT</name>
<organism evidence="1 2">
    <name type="scientific">Candidatus Galligastranaerophilus intestinavium</name>
    <dbReference type="NCBI Taxonomy" id="2840836"/>
    <lineage>
        <taxon>Bacteria</taxon>
        <taxon>Candidatus Galligastranaerophilus</taxon>
    </lineage>
</organism>
<dbReference type="EMBL" id="DVJQ01000039">
    <property type="protein sequence ID" value="HIS74245.1"/>
    <property type="molecule type" value="Genomic_DNA"/>
</dbReference>
<dbReference type="Proteomes" id="UP000886865">
    <property type="component" value="Unassembled WGS sequence"/>
</dbReference>